<protein>
    <submittedName>
        <fullName evidence="2">Uncharacterized protein</fullName>
    </submittedName>
</protein>
<proteinExistence type="predicted"/>
<evidence type="ECO:0000313" key="2">
    <source>
        <dbReference type="EMBL" id="KAL2076175.1"/>
    </source>
</evidence>
<keyword evidence="1" id="KW-0732">Signal</keyword>
<dbReference type="Proteomes" id="UP001595075">
    <property type="component" value="Unassembled WGS sequence"/>
</dbReference>
<sequence>MQINTVFLVLALGVTSILAQAGDQPDLKSRQLNEEECVACHKRCQDARGKQSRAWLIDCYNGCKKLNTGGGPCRP</sequence>
<reference evidence="2 3" key="1">
    <citation type="journal article" date="2024" name="Commun. Biol.">
        <title>Comparative genomic analysis of thermophilic fungi reveals convergent evolutionary adaptations and gene losses.</title>
        <authorList>
            <person name="Steindorff A.S."/>
            <person name="Aguilar-Pontes M.V."/>
            <person name="Robinson A.J."/>
            <person name="Andreopoulos B."/>
            <person name="LaButti K."/>
            <person name="Kuo A."/>
            <person name="Mondo S."/>
            <person name="Riley R."/>
            <person name="Otillar R."/>
            <person name="Haridas S."/>
            <person name="Lipzen A."/>
            <person name="Grimwood J."/>
            <person name="Schmutz J."/>
            <person name="Clum A."/>
            <person name="Reid I.D."/>
            <person name="Moisan M.C."/>
            <person name="Butler G."/>
            <person name="Nguyen T.T.M."/>
            <person name="Dewar K."/>
            <person name="Conant G."/>
            <person name="Drula E."/>
            <person name="Henrissat B."/>
            <person name="Hansel C."/>
            <person name="Singer S."/>
            <person name="Hutchinson M.I."/>
            <person name="de Vries R.P."/>
            <person name="Natvig D.O."/>
            <person name="Powell A.J."/>
            <person name="Tsang A."/>
            <person name="Grigoriev I.V."/>
        </authorList>
    </citation>
    <scope>NUCLEOTIDE SEQUENCE [LARGE SCALE GENOMIC DNA]</scope>
    <source>
        <strain evidence="2 3">CBS 494.80</strain>
    </source>
</reference>
<comment type="caution">
    <text evidence="2">The sequence shown here is derived from an EMBL/GenBank/DDBJ whole genome shotgun (WGS) entry which is preliminary data.</text>
</comment>
<dbReference type="EMBL" id="JAZHXI010000001">
    <property type="protein sequence ID" value="KAL2076175.1"/>
    <property type="molecule type" value="Genomic_DNA"/>
</dbReference>
<evidence type="ECO:0000313" key="3">
    <source>
        <dbReference type="Proteomes" id="UP001595075"/>
    </source>
</evidence>
<gene>
    <name evidence="2" type="ORF">VTL71DRAFT_1118</name>
</gene>
<accession>A0ABR4D260</accession>
<keyword evidence="3" id="KW-1185">Reference proteome</keyword>
<feature type="chain" id="PRO_5045086235" evidence="1">
    <location>
        <begin position="20"/>
        <end position="75"/>
    </location>
</feature>
<name>A0ABR4D260_9HELO</name>
<organism evidence="2 3">
    <name type="scientific">Oculimacula yallundae</name>
    <dbReference type="NCBI Taxonomy" id="86028"/>
    <lineage>
        <taxon>Eukaryota</taxon>
        <taxon>Fungi</taxon>
        <taxon>Dikarya</taxon>
        <taxon>Ascomycota</taxon>
        <taxon>Pezizomycotina</taxon>
        <taxon>Leotiomycetes</taxon>
        <taxon>Helotiales</taxon>
        <taxon>Ploettnerulaceae</taxon>
        <taxon>Oculimacula</taxon>
    </lineage>
</organism>
<evidence type="ECO:0000256" key="1">
    <source>
        <dbReference type="SAM" id="SignalP"/>
    </source>
</evidence>
<feature type="signal peptide" evidence="1">
    <location>
        <begin position="1"/>
        <end position="19"/>
    </location>
</feature>